<evidence type="ECO:0000256" key="1">
    <source>
        <dbReference type="ARBA" id="ARBA00022603"/>
    </source>
</evidence>
<dbReference type="CDD" id="cd10536">
    <property type="entry name" value="SET_SMYD4"/>
    <property type="match status" value="1"/>
</dbReference>
<name>A0AAD9VRP9_9HYME</name>
<dbReference type="PROSITE" id="PS50005">
    <property type="entry name" value="TPR"/>
    <property type="match status" value="1"/>
</dbReference>
<evidence type="ECO:0000256" key="2">
    <source>
        <dbReference type="ARBA" id="ARBA00022679"/>
    </source>
</evidence>
<dbReference type="GO" id="GO:0042826">
    <property type="term" value="F:histone deacetylase binding"/>
    <property type="evidence" value="ECO:0007669"/>
    <property type="project" value="TreeGrafter"/>
</dbReference>
<dbReference type="AlphaFoldDB" id="A0AAD9VRP9"/>
<dbReference type="GO" id="GO:0008276">
    <property type="term" value="F:protein methyltransferase activity"/>
    <property type="evidence" value="ECO:0007669"/>
    <property type="project" value="UniProtKB-ARBA"/>
</dbReference>
<keyword evidence="1" id="KW-0489">Methyltransferase</keyword>
<dbReference type="Proteomes" id="UP001258017">
    <property type="component" value="Unassembled WGS sequence"/>
</dbReference>
<dbReference type="InterPro" id="IPR011990">
    <property type="entry name" value="TPR-like_helical_dom_sf"/>
</dbReference>
<dbReference type="SUPFAM" id="SSF144232">
    <property type="entry name" value="HIT/MYND zinc finger-like"/>
    <property type="match status" value="1"/>
</dbReference>
<evidence type="ECO:0000256" key="11">
    <source>
        <dbReference type="PROSITE-ProRule" id="PRU00339"/>
    </source>
</evidence>
<dbReference type="GO" id="GO:0005737">
    <property type="term" value="C:cytoplasm"/>
    <property type="evidence" value="ECO:0007669"/>
    <property type="project" value="TreeGrafter"/>
</dbReference>
<dbReference type="Gene3D" id="1.25.40.10">
    <property type="entry name" value="Tetratricopeptide repeat domain"/>
    <property type="match status" value="1"/>
</dbReference>
<evidence type="ECO:0000256" key="7">
    <source>
        <dbReference type="ARBA" id="ARBA00093423"/>
    </source>
</evidence>
<evidence type="ECO:0000256" key="9">
    <source>
        <dbReference type="ARBA" id="ARBA00093680"/>
    </source>
</evidence>
<dbReference type="InterPro" id="IPR044421">
    <property type="entry name" value="SMYD4_SET"/>
</dbReference>
<dbReference type="PROSITE" id="PS50280">
    <property type="entry name" value="SET"/>
    <property type="match status" value="1"/>
</dbReference>
<dbReference type="GO" id="GO:0008757">
    <property type="term" value="F:S-adenosylmethionine-dependent methyltransferase activity"/>
    <property type="evidence" value="ECO:0007669"/>
    <property type="project" value="UniProtKB-ARBA"/>
</dbReference>
<comment type="caution">
    <text evidence="14">The sequence shown here is derived from an EMBL/GenBank/DDBJ whole genome shotgun (WGS) entry which is preliminary data.</text>
</comment>
<keyword evidence="5 10" id="KW-0863">Zinc-finger</keyword>
<dbReference type="SUPFAM" id="SSF48452">
    <property type="entry name" value="TPR-like"/>
    <property type="match status" value="1"/>
</dbReference>
<evidence type="ECO:0000256" key="8">
    <source>
        <dbReference type="ARBA" id="ARBA00093635"/>
    </source>
</evidence>
<keyword evidence="3" id="KW-0949">S-adenosyl-L-methionine</keyword>
<reference evidence="14" key="2">
    <citation type="journal article" date="2023" name="Commun. Biol.">
        <title>Intrasexual cuticular hydrocarbon dimorphism in a wasp sheds light on hydrocarbon biosynthesis genes in Hymenoptera.</title>
        <authorList>
            <person name="Moris V.C."/>
            <person name="Podsiadlowski L."/>
            <person name="Martin S."/>
            <person name="Oeyen J.P."/>
            <person name="Donath A."/>
            <person name="Petersen M."/>
            <person name="Wilbrandt J."/>
            <person name="Misof B."/>
            <person name="Liedtke D."/>
            <person name="Thamm M."/>
            <person name="Scheiner R."/>
            <person name="Schmitt T."/>
            <person name="Niehuis O."/>
        </authorList>
    </citation>
    <scope>NUCLEOTIDE SEQUENCE</scope>
    <source>
        <strain evidence="14">GBR_01_08_01A</strain>
    </source>
</reference>
<dbReference type="PANTHER" id="PTHR46165">
    <property type="entry name" value="SET AND MYND DOMAIN-CONTAINING PROTEIN 4"/>
    <property type="match status" value="1"/>
</dbReference>
<sequence>MAKDSEHEIGDYFRSNLLAVRNAISHQDFKRFACLESNADRVAFVLSYPEAHRLSLEVENASMKDSEKALKLKDAGNKFFGHGEYRRALETYSNAVLLAPQNDLAVMLANRSAALYHLEQYQRCLDDIEEALKLGYPKELRYKLDERQARCFLALKSEKAIESFRVALQSLDNAKVTPERKIKLETDIRVMLCLLEKSQRINEKAKRPQNVKEVKKTVVNSTPKIDECNPLYPACSKAVEIKDEGGDIGRHAVATRDISPGEVLIVEQPHCALLLAEYRLSHCHLCFTRIFAPTPAACNACSCVAYCSTRCRDEDAEVHLRECDLLPALWLSKASVTCFLALRALLQRPFDELLEMRESLRACKGKHDISEKRPYKGHDYESFYNLVSHEDRRSTEDIFHRTYIAAWLFRLVKTSKYLPDSDKTPDSAEGKLSEAELFVAELLLHSLQLLQFNSHEISELTKPAKDATLANAKSIFIGGGVYPTVALLNHSCNPGIVRYFVGTTMIVRAIRTIAKGEEISENYGPIFTTMPESERKRNLRVQYWFDCKCEACTNHWPLLDDIDPTILRFKCDTGKSCGNILPVRTDSNEFILRCPKCGKNTNLLKGLKALQDTDSLFKVASRHLESGQHNQALATYVKILKLLDETLSLPIRDYHLCQQGVRLCMLALGNTAMI</sequence>
<feature type="repeat" description="TPR" evidence="11">
    <location>
        <begin position="69"/>
        <end position="102"/>
    </location>
</feature>
<dbReference type="GO" id="GO:0008170">
    <property type="term" value="F:N-methyltransferase activity"/>
    <property type="evidence" value="ECO:0007669"/>
    <property type="project" value="UniProtKB-ARBA"/>
</dbReference>
<dbReference type="Gene3D" id="1.10.220.160">
    <property type="match status" value="1"/>
</dbReference>
<gene>
    <name evidence="14" type="ORF">KPH14_006734</name>
</gene>
<accession>A0AAD9VRP9</accession>
<evidence type="ECO:0000313" key="15">
    <source>
        <dbReference type="Proteomes" id="UP001258017"/>
    </source>
</evidence>
<dbReference type="Gene3D" id="2.170.270.10">
    <property type="entry name" value="SET domain"/>
    <property type="match status" value="1"/>
</dbReference>
<feature type="domain" description="MYND-type" evidence="13">
    <location>
        <begin position="283"/>
        <end position="323"/>
    </location>
</feature>
<dbReference type="InterPro" id="IPR002893">
    <property type="entry name" value="Znf_MYND"/>
</dbReference>
<keyword evidence="4" id="KW-0479">Metal-binding</keyword>
<evidence type="ECO:0000256" key="4">
    <source>
        <dbReference type="ARBA" id="ARBA00022723"/>
    </source>
</evidence>
<proteinExistence type="predicted"/>
<dbReference type="Gene3D" id="6.10.140.2220">
    <property type="match status" value="1"/>
</dbReference>
<evidence type="ECO:0000313" key="14">
    <source>
        <dbReference type="EMBL" id="KAK2584344.1"/>
    </source>
</evidence>
<evidence type="ECO:0000259" key="12">
    <source>
        <dbReference type="PROSITE" id="PS50280"/>
    </source>
</evidence>
<evidence type="ECO:0000256" key="5">
    <source>
        <dbReference type="ARBA" id="ARBA00022771"/>
    </source>
</evidence>
<dbReference type="InterPro" id="IPR019734">
    <property type="entry name" value="TPR_rpt"/>
</dbReference>
<dbReference type="PANTHER" id="PTHR46165:SF7">
    <property type="entry name" value="SET AND MYND DOMAIN-CONTAINING PROTEIN 4"/>
    <property type="match status" value="1"/>
</dbReference>
<dbReference type="InterPro" id="IPR001214">
    <property type="entry name" value="SET_dom"/>
</dbReference>
<dbReference type="GO" id="GO:0008270">
    <property type="term" value="F:zinc ion binding"/>
    <property type="evidence" value="ECO:0007669"/>
    <property type="project" value="UniProtKB-KW"/>
</dbReference>
<dbReference type="InterPro" id="IPR046341">
    <property type="entry name" value="SET_dom_sf"/>
</dbReference>
<dbReference type="InterPro" id="IPR052097">
    <property type="entry name" value="SET-MYND_domain_protein"/>
</dbReference>
<comment type="function">
    <text evidence="7">Protein-lysine N-methyltransferase. Monomethylates PRMT5, modulating its transcriptional activity. May also act as a histone methyltransferase. Plays a critical role in cardiac development. Acts as a key epigenetic regulator of gene expression during cardiac development via its dual activities as a methyltransferase and negative regulator of HDAC1.</text>
</comment>
<dbReference type="EMBL" id="JAIFRP010000026">
    <property type="protein sequence ID" value="KAK2584344.1"/>
    <property type="molecule type" value="Genomic_DNA"/>
</dbReference>
<evidence type="ECO:0000256" key="3">
    <source>
        <dbReference type="ARBA" id="ARBA00022691"/>
    </source>
</evidence>
<evidence type="ECO:0000256" key="6">
    <source>
        <dbReference type="ARBA" id="ARBA00022833"/>
    </source>
</evidence>
<keyword evidence="11" id="KW-0802">TPR repeat</keyword>
<dbReference type="SUPFAM" id="SSF82199">
    <property type="entry name" value="SET domain"/>
    <property type="match status" value="1"/>
</dbReference>
<dbReference type="SMART" id="SM00028">
    <property type="entry name" value="TPR"/>
    <property type="match status" value="3"/>
</dbReference>
<keyword evidence="6" id="KW-0862">Zinc</keyword>
<organism evidence="14 15">
    <name type="scientific">Odynerus spinipes</name>
    <dbReference type="NCBI Taxonomy" id="1348599"/>
    <lineage>
        <taxon>Eukaryota</taxon>
        <taxon>Metazoa</taxon>
        <taxon>Ecdysozoa</taxon>
        <taxon>Arthropoda</taxon>
        <taxon>Hexapoda</taxon>
        <taxon>Insecta</taxon>
        <taxon>Pterygota</taxon>
        <taxon>Neoptera</taxon>
        <taxon>Endopterygota</taxon>
        <taxon>Hymenoptera</taxon>
        <taxon>Apocrita</taxon>
        <taxon>Aculeata</taxon>
        <taxon>Vespoidea</taxon>
        <taxon>Vespidae</taxon>
        <taxon>Eumeninae</taxon>
        <taxon>Odynerus</taxon>
    </lineage>
</organism>
<evidence type="ECO:0000256" key="10">
    <source>
        <dbReference type="PROSITE-ProRule" id="PRU00134"/>
    </source>
</evidence>
<evidence type="ECO:0000259" key="13">
    <source>
        <dbReference type="PROSITE" id="PS50865"/>
    </source>
</evidence>
<feature type="domain" description="SET" evidence="12">
    <location>
        <begin position="229"/>
        <end position="524"/>
    </location>
</feature>
<dbReference type="PROSITE" id="PS50865">
    <property type="entry name" value="ZF_MYND_2"/>
    <property type="match status" value="1"/>
</dbReference>
<dbReference type="GO" id="GO:0032259">
    <property type="term" value="P:methylation"/>
    <property type="evidence" value="ECO:0007669"/>
    <property type="project" value="UniProtKB-KW"/>
</dbReference>
<keyword evidence="2" id="KW-0808">Transferase</keyword>
<reference evidence="14" key="1">
    <citation type="submission" date="2021-08" db="EMBL/GenBank/DDBJ databases">
        <authorList>
            <person name="Misof B."/>
            <person name="Oliver O."/>
            <person name="Podsiadlowski L."/>
            <person name="Donath A."/>
            <person name="Peters R."/>
            <person name="Mayer C."/>
            <person name="Rust J."/>
            <person name="Gunkel S."/>
            <person name="Lesny P."/>
            <person name="Martin S."/>
            <person name="Oeyen J.P."/>
            <person name="Petersen M."/>
            <person name="Panagiotis P."/>
            <person name="Wilbrandt J."/>
            <person name="Tanja T."/>
        </authorList>
    </citation>
    <scope>NUCLEOTIDE SEQUENCE</scope>
    <source>
        <strain evidence="14">GBR_01_08_01A</strain>
        <tissue evidence="14">Thorax + abdomen</tissue>
    </source>
</reference>
<dbReference type="GO" id="GO:0005634">
    <property type="term" value="C:nucleus"/>
    <property type="evidence" value="ECO:0007669"/>
    <property type="project" value="TreeGrafter"/>
</dbReference>
<keyword evidence="15" id="KW-1185">Reference proteome</keyword>
<dbReference type="Pfam" id="PF00856">
    <property type="entry name" value="SET"/>
    <property type="match status" value="1"/>
</dbReference>
<protein>
    <recommendedName>
        <fullName evidence="8">Protein-lysine N-methyltransferase SMYD4</fullName>
    </recommendedName>
    <alternativeName>
        <fullName evidence="9">SET and MYND domain-containing protein 4</fullName>
    </alternativeName>
</protein>